<organism evidence="2 3">
    <name type="scientific">Brooklawnia cerclae</name>
    <dbReference type="NCBI Taxonomy" id="349934"/>
    <lineage>
        <taxon>Bacteria</taxon>
        <taxon>Bacillati</taxon>
        <taxon>Actinomycetota</taxon>
        <taxon>Actinomycetes</taxon>
        <taxon>Propionibacteriales</taxon>
        <taxon>Propionibacteriaceae</taxon>
        <taxon>Brooklawnia</taxon>
    </lineage>
</organism>
<evidence type="ECO:0000313" key="3">
    <source>
        <dbReference type="Proteomes" id="UP000749311"/>
    </source>
</evidence>
<dbReference type="Proteomes" id="UP000749311">
    <property type="component" value="Unassembled WGS sequence"/>
</dbReference>
<reference evidence="2 3" key="1">
    <citation type="submission" date="2020-02" db="EMBL/GenBank/DDBJ databases">
        <title>Sequencing the genomes of 1000 actinobacteria strains.</title>
        <authorList>
            <person name="Klenk H.-P."/>
        </authorList>
    </citation>
    <scope>NUCLEOTIDE SEQUENCE [LARGE SCALE GENOMIC DNA]</scope>
    <source>
        <strain evidence="2 3">DSM 19609</strain>
    </source>
</reference>
<dbReference type="EMBL" id="JAAMOZ010000001">
    <property type="protein sequence ID" value="NIH56683.1"/>
    <property type="molecule type" value="Genomic_DNA"/>
</dbReference>
<keyword evidence="1" id="KW-1133">Transmembrane helix</keyword>
<feature type="transmembrane region" description="Helical" evidence="1">
    <location>
        <begin position="12"/>
        <end position="35"/>
    </location>
</feature>
<name>A0ABX0SE68_9ACTN</name>
<keyword evidence="1" id="KW-0472">Membrane</keyword>
<evidence type="ECO:0000256" key="1">
    <source>
        <dbReference type="SAM" id="Phobius"/>
    </source>
</evidence>
<gene>
    <name evidence="2" type="ORF">FB473_001328</name>
</gene>
<keyword evidence="3" id="KW-1185">Reference proteome</keyword>
<dbReference type="RefSeq" id="WP_167165813.1">
    <property type="nucleotide sequence ID" value="NZ_BAAAOO010000015.1"/>
</dbReference>
<comment type="caution">
    <text evidence="2">The sequence shown here is derived from an EMBL/GenBank/DDBJ whole genome shotgun (WGS) entry which is preliminary data.</text>
</comment>
<proteinExistence type="predicted"/>
<accession>A0ABX0SE68</accession>
<sequence length="150" mass="16772">MKRPHARVLLRVAIVGVVVVLAVWLLMTWTGLAFWNTKKVPYTTASVTLTRGTWLLVDFGVINSSVGDDWVLVSEPDPDVLGEPKTEGEYLGEKGSTGGRNTRLYRFATVGPGTAVLDFEYRFRGNVPDDQAERKTAHIVVDVEPRWPFR</sequence>
<evidence type="ECO:0000313" key="2">
    <source>
        <dbReference type="EMBL" id="NIH56683.1"/>
    </source>
</evidence>
<keyword evidence="1" id="KW-0812">Transmembrane</keyword>
<protein>
    <submittedName>
        <fullName evidence="2">Uncharacterized protein</fullName>
    </submittedName>
</protein>